<evidence type="ECO:0000313" key="2">
    <source>
        <dbReference type="EMBL" id="CUU54563.1"/>
    </source>
</evidence>
<dbReference type="EMBL" id="FAOZ01000003">
    <property type="protein sequence ID" value="CUU54563.1"/>
    <property type="molecule type" value="Genomic_DNA"/>
</dbReference>
<accession>A0A0S4QGJ2</accession>
<dbReference type="AlphaFoldDB" id="A0A0S4QGJ2"/>
<proteinExistence type="predicted"/>
<keyword evidence="1" id="KW-1133">Transmembrane helix</keyword>
<evidence type="ECO:0000256" key="1">
    <source>
        <dbReference type="SAM" id="Phobius"/>
    </source>
</evidence>
<reference evidence="3" key="1">
    <citation type="submission" date="2015-11" db="EMBL/GenBank/DDBJ databases">
        <authorList>
            <person name="Varghese N."/>
        </authorList>
    </citation>
    <scope>NUCLEOTIDE SEQUENCE [LARGE SCALE GENOMIC DNA]</scope>
    <source>
        <strain evidence="3">DSM 45899</strain>
    </source>
</reference>
<gene>
    <name evidence="2" type="ORF">Ga0074812_10353</name>
</gene>
<protein>
    <submittedName>
        <fullName evidence="2">Uncharacterized protein</fullName>
    </submittedName>
</protein>
<name>A0A0S4QGJ2_9ACTN</name>
<keyword evidence="3" id="KW-1185">Reference proteome</keyword>
<keyword evidence="1" id="KW-0812">Transmembrane</keyword>
<evidence type="ECO:0000313" key="3">
    <source>
        <dbReference type="Proteomes" id="UP000198802"/>
    </source>
</evidence>
<organism evidence="2 3">
    <name type="scientific">Parafrankia irregularis</name>
    <dbReference type="NCBI Taxonomy" id="795642"/>
    <lineage>
        <taxon>Bacteria</taxon>
        <taxon>Bacillati</taxon>
        <taxon>Actinomycetota</taxon>
        <taxon>Actinomycetes</taxon>
        <taxon>Frankiales</taxon>
        <taxon>Frankiaceae</taxon>
        <taxon>Parafrankia</taxon>
    </lineage>
</organism>
<sequence>MEYKFNNADRVRSPPGASVPLSSLLGCRIGFCEMVLISRRKPSAVSTAVRDWLGVAAALIGAVGTVAAVWLALFLQITLVERRRPVLSLDFSDDYLDQDVSATELEDLTCLTYRIRVYAEVNKETARNVEVLLLRARRPENAVNGFHIPDRSFRWTGQDDRKVDIPPGSWRRLDFLSYIVDSRSEPPRFALLAATIPDSQERPSGAPLDRRWYLDDPGTYEFEIAVTAEGMNATGWKLRFQFNPGSFQSLEDLRLHVANLCHERISIS</sequence>
<keyword evidence="1" id="KW-0472">Membrane</keyword>
<dbReference type="PROSITE" id="PS51257">
    <property type="entry name" value="PROKAR_LIPOPROTEIN"/>
    <property type="match status" value="1"/>
</dbReference>
<dbReference type="Proteomes" id="UP000198802">
    <property type="component" value="Unassembled WGS sequence"/>
</dbReference>
<feature type="transmembrane region" description="Helical" evidence="1">
    <location>
        <begin position="52"/>
        <end position="75"/>
    </location>
</feature>